<keyword evidence="4" id="KW-0378">Hydrolase</keyword>
<name>A0A1A8IFG6_NOTKU</name>
<keyword evidence="5 8" id="KW-1133">Transmembrane helix</keyword>
<feature type="transmembrane region" description="Helical" evidence="8">
    <location>
        <begin position="193"/>
        <end position="211"/>
    </location>
</feature>
<comment type="subcellular location">
    <subcellularLocation>
        <location evidence="1">Membrane</location>
        <topology evidence="1">Multi-pass membrane protein</topology>
    </subcellularLocation>
</comment>
<dbReference type="Pfam" id="PF13653">
    <property type="entry name" value="GDPD_2"/>
    <property type="match status" value="1"/>
</dbReference>
<keyword evidence="7" id="KW-0325">Glycoprotein</keyword>
<comment type="similarity">
    <text evidence="2">Belongs to the glycerophosphoryl diester phosphodiesterase family.</text>
</comment>
<dbReference type="PROSITE" id="PS51704">
    <property type="entry name" value="GP_PDE"/>
    <property type="match status" value="1"/>
</dbReference>
<feature type="transmembrane region" description="Helical" evidence="8">
    <location>
        <begin position="223"/>
        <end position="243"/>
    </location>
</feature>
<dbReference type="EMBL" id="HAED01009695">
    <property type="protein sequence ID" value="SBQ95907.1"/>
    <property type="molecule type" value="Transcribed_RNA"/>
</dbReference>
<feature type="domain" description="GP-PDE" evidence="9">
    <location>
        <begin position="258"/>
        <end position="510"/>
    </location>
</feature>
<feature type="transmembrane region" description="Helical" evidence="8">
    <location>
        <begin position="73"/>
        <end position="97"/>
    </location>
</feature>
<feature type="transmembrane region" description="Helical" evidence="8">
    <location>
        <begin position="153"/>
        <end position="173"/>
    </location>
</feature>
<gene>
    <name evidence="10" type="primary">GDPD2</name>
</gene>
<dbReference type="GO" id="GO:0008889">
    <property type="term" value="F:glycerophosphodiester phosphodiesterase activity"/>
    <property type="evidence" value="ECO:0007669"/>
    <property type="project" value="TreeGrafter"/>
</dbReference>
<evidence type="ECO:0000256" key="6">
    <source>
        <dbReference type="ARBA" id="ARBA00023136"/>
    </source>
</evidence>
<dbReference type="Gene3D" id="3.20.20.190">
    <property type="entry name" value="Phosphatidylinositol (PI) phosphodiesterase"/>
    <property type="match status" value="1"/>
</dbReference>
<evidence type="ECO:0000256" key="4">
    <source>
        <dbReference type="ARBA" id="ARBA00022801"/>
    </source>
</evidence>
<dbReference type="InterPro" id="IPR030395">
    <property type="entry name" value="GP_PDE_dom"/>
</dbReference>
<keyword evidence="3 8" id="KW-0812">Transmembrane</keyword>
<evidence type="ECO:0000256" key="7">
    <source>
        <dbReference type="ARBA" id="ARBA00023180"/>
    </source>
</evidence>
<feature type="transmembrane region" description="Helical" evidence="8">
    <location>
        <begin position="117"/>
        <end position="141"/>
    </location>
</feature>
<dbReference type="PANTHER" id="PTHR23344:SF1">
    <property type="entry name" value="GLYCEROPHOSPHOINOSITOL INOSITOLPHOSPHODIESTERASE GDPD2"/>
    <property type="match status" value="1"/>
</dbReference>
<dbReference type="InterPro" id="IPR017946">
    <property type="entry name" value="PLC-like_Pdiesterase_TIM-brl"/>
</dbReference>
<feature type="transmembrane region" description="Helical" evidence="8">
    <location>
        <begin position="522"/>
        <end position="542"/>
    </location>
</feature>
<dbReference type="Pfam" id="PF03009">
    <property type="entry name" value="GDPD"/>
    <property type="match status" value="1"/>
</dbReference>
<evidence type="ECO:0000256" key="1">
    <source>
        <dbReference type="ARBA" id="ARBA00004141"/>
    </source>
</evidence>
<evidence type="ECO:0000256" key="8">
    <source>
        <dbReference type="SAM" id="Phobius"/>
    </source>
</evidence>
<protein>
    <submittedName>
        <fullName evidence="10">Glycerophosphodiester phosphodiesterase domain containing 2</fullName>
    </submittedName>
</protein>
<accession>A0A1A8IFG6</accession>
<dbReference type="GO" id="GO:0005886">
    <property type="term" value="C:plasma membrane"/>
    <property type="evidence" value="ECO:0007669"/>
    <property type="project" value="TreeGrafter"/>
</dbReference>
<dbReference type="GO" id="GO:0006629">
    <property type="term" value="P:lipid metabolic process"/>
    <property type="evidence" value="ECO:0007669"/>
    <property type="project" value="InterPro"/>
</dbReference>
<keyword evidence="6 8" id="KW-0472">Membrane</keyword>
<evidence type="ECO:0000256" key="3">
    <source>
        <dbReference type="ARBA" id="ARBA00022692"/>
    </source>
</evidence>
<dbReference type="SUPFAM" id="SSF51695">
    <property type="entry name" value="PLC-like phosphodiesterases"/>
    <property type="match status" value="1"/>
</dbReference>
<sequence>MMVEKEESEDEGGKRREDLKKSASLELPNLHFVYWPQKSAGMTQKDGFCRVCSRGFYSCHWRKQSERTKKWSCCWFLFVSLVAAFSLCWIYICLAAYNSRDMFNWKLFTVLNMWVNWFMVVFIMSGVLTSYCVLLLLFALVQLALREKLDLHILHKVFLFLSMAIFIGGGVAFTCHWKEELPTVPLLLQATAPFLQFGAVGALTLLSWIIFQSFNAAKKGSKFLIALIFLVVSAAIFLCPLLIKSPCLIAVEELPEKPKLIGHRGAPMSAPENTLMSFNKSVECGVLAFETDVQISKDKAAFLMHDHEPGFLERTTNVKAKFPHTTFNQSSDVTLNVLQSLNAGEWFLKTDPHQTVSQLSAEDKMTARNQVIPSLLQLLQLAKQHKISVIFDLYSFGENDTEITVDIILDSGINQSLILWLPPQRREYVKRRAPGFIQVYSNESDLINHTGRYLNVAYSALSRDKIRELRRQNVSVNLWVVNEQWLFSLLWCAGASSVTTNSCHLLKDMEHPDWVMTPSTYMAIWISLDVISVLIMICLYVIQLKQSSSRHETHSRKEQIPFLPRKV</sequence>
<reference evidence="10" key="1">
    <citation type="submission" date="2016-05" db="EMBL/GenBank/DDBJ databases">
        <authorList>
            <person name="Lavstsen T."/>
            <person name="Jespersen J.S."/>
        </authorList>
    </citation>
    <scope>NUCLEOTIDE SEQUENCE</scope>
    <source>
        <tissue evidence="10">Brain</tissue>
    </source>
</reference>
<reference evidence="10" key="2">
    <citation type="submission" date="2016-06" db="EMBL/GenBank/DDBJ databases">
        <title>The genome of a short-lived fish provides insights into sex chromosome evolution and the genetic control of aging.</title>
        <authorList>
            <person name="Reichwald K."/>
            <person name="Felder M."/>
            <person name="Petzold A."/>
            <person name="Koch P."/>
            <person name="Groth M."/>
            <person name="Platzer M."/>
        </authorList>
    </citation>
    <scope>NUCLEOTIDE SEQUENCE</scope>
    <source>
        <tissue evidence="10">Brain</tissue>
    </source>
</reference>
<evidence type="ECO:0000256" key="5">
    <source>
        <dbReference type="ARBA" id="ARBA00022989"/>
    </source>
</evidence>
<evidence type="ECO:0000313" key="10">
    <source>
        <dbReference type="EMBL" id="SBQ95907.1"/>
    </source>
</evidence>
<evidence type="ECO:0000256" key="2">
    <source>
        <dbReference type="ARBA" id="ARBA00007277"/>
    </source>
</evidence>
<dbReference type="AlphaFoldDB" id="A0A1A8IFG6"/>
<proteinExistence type="inferred from homology"/>
<dbReference type="PANTHER" id="PTHR23344">
    <property type="entry name" value="GLYCEROPHOSPHORYL DIESTER PHOSPHODIESTERASE"/>
    <property type="match status" value="1"/>
</dbReference>
<evidence type="ECO:0000259" key="9">
    <source>
        <dbReference type="PROSITE" id="PS51704"/>
    </source>
</evidence>
<organism evidence="10">
    <name type="scientific">Nothobranchius kuhntae</name>
    <name type="common">Beira killifish</name>
    <dbReference type="NCBI Taxonomy" id="321403"/>
    <lineage>
        <taxon>Eukaryota</taxon>
        <taxon>Metazoa</taxon>
        <taxon>Chordata</taxon>
        <taxon>Craniata</taxon>
        <taxon>Vertebrata</taxon>
        <taxon>Euteleostomi</taxon>
        <taxon>Actinopterygii</taxon>
        <taxon>Neopterygii</taxon>
        <taxon>Teleostei</taxon>
        <taxon>Neoteleostei</taxon>
        <taxon>Acanthomorphata</taxon>
        <taxon>Ovalentaria</taxon>
        <taxon>Atherinomorphae</taxon>
        <taxon>Cyprinodontiformes</taxon>
        <taxon>Nothobranchiidae</taxon>
        <taxon>Nothobranchius</taxon>
    </lineage>
</organism>